<dbReference type="Gene3D" id="1.20.120.1490">
    <property type="match status" value="1"/>
</dbReference>
<proteinExistence type="predicted"/>
<feature type="transmembrane region" description="Helical" evidence="2">
    <location>
        <begin position="20"/>
        <end position="42"/>
    </location>
</feature>
<keyword evidence="2" id="KW-0472">Membrane</keyword>
<evidence type="ECO:0000256" key="2">
    <source>
        <dbReference type="SAM" id="Phobius"/>
    </source>
</evidence>
<accession>A0A420WFZ8</accession>
<keyword evidence="2" id="KW-1133">Transmembrane helix</keyword>
<dbReference type="RefSeq" id="WP_183077932.1">
    <property type="nucleotide sequence ID" value="NZ_RBIG01000002.1"/>
</dbReference>
<dbReference type="Proteomes" id="UP000277424">
    <property type="component" value="Unassembled WGS sequence"/>
</dbReference>
<dbReference type="AlphaFoldDB" id="A0A420WFZ8"/>
<keyword evidence="2" id="KW-0812">Transmembrane</keyword>
<reference evidence="3 4" key="1">
    <citation type="submission" date="2018-10" db="EMBL/GenBank/DDBJ databases">
        <title>Comparative analysis of microorganisms from saline springs in Andes Mountain Range, Colombia.</title>
        <authorList>
            <person name="Rubin E."/>
        </authorList>
    </citation>
    <scope>NUCLEOTIDE SEQUENCE [LARGE SCALE GENOMIC DNA]</scope>
    <source>
        <strain evidence="3 4">USBA 36</strain>
    </source>
</reference>
<comment type="caution">
    <text evidence="3">The sequence shown here is derived from an EMBL/GenBank/DDBJ whole genome shotgun (WGS) entry which is preliminary data.</text>
</comment>
<evidence type="ECO:0000256" key="1">
    <source>
        <dbReference type="SAM" id="MobiDB-lite"/>
    </source>
</evidence>
<dbReference type="Pfam" id="PF13801">
    <property type="entry name" value="Metal_resist"/>
    <property type="match status" value="1"/>
</dbReference>
<feature type="region of interest" description="Disordered" evidence="1">
    <location>
        <begin position="148"/>
        <end position="171"/>
    </location>
</feature>
<evidence type="ECO:0000313" key="4">
    <source>
        <dbReference type="Proteomes" id="UP000277424"/>
    </source>
</evidence>
<dbReference type="InterPro" id="IPR025961">
    <property type="entry name" value="Metal_resist"/>
</dbReference>
<name>A0A420WFZ8_9PROT</name>
<organism evidence="3 4">
    <name type="scientific">Oceanibaculum indicum</name>
    <dbReference type="NCBI Taxonomy" id="526216"/>
    <lineage>
        <taxon>Bacteria</taxon>
        <taxon>Pseudomonadati</taxon>
        <taxon>Pseudomonadota</taxon>
        <taxon>Alphaproteobacteria</taxon>
        <taxon>Rhodospirillales</taxon>
        <taxon>Oceanibaculaceae</taxon>
        <taxon>Oceanibaculum</taxon>
    </lineage>
</organism>
<sequence>MTDAPENRSAGKSRLRRWLLPASLVLNLLLAGIIAGSALSHWHGDRGPKERRFGFGPLEYAVPQQARQKLEPVFERERANMRDAFRDLRRARGSMHEAMLKQPYDPDAAARALEEVRDRSAAMQDVLHNLLLSINEKLTPEERRQFLEALERPLKKPGPCPERSPERGPER</sequence>
<evidence type="ECO:0000313" key="3">
    <source>
        <dbReference type="EMBL" id="RKQ69944.1"/>
    </source>
</evidence>
<gene>
    <name evidence="3" type="ORF">BCL74_1878</name>
</gene>
<protein>
    <submittedName>
        <fullName evidence="3">Putative membrane protein</fullName>
    </submittedName>
</protein>
<dbReference type="EMBL" id="RBIG01000002">
    <property type="protein sequence ID" value="RKQ69944.1"/>
    <property type="molecule type" value="Genomic_DNA"/>
</dbReference>